<dbReference type="Proteomes" id="UP001383192">
    <property type="component" value="Unassembled WGS sequence"/>
</dbReference>
<dbReference type="EMBL" id="JAYKXP010000002">
    <property type="protein sequence ID" value="KAK7060873.1"/>
    <property type="molecule type" value="Genomic_DNA"/>
</dbReference>
<keyword evidence="3" id="KW-1185">Reference proteome</keyword>
<dbReference type="AlphaFoldDB" id="A0AAW0E6H2"/>
<evidence type="ECO:0000313" key="3">
    <source>
        <dbReference type="Proteomes" id="UP001383192"/>
    </source>
</evidence>
<dbReference type="Gene3D" id="1.20.1280.50">
    <property type="match status" value="1"/>
</dbReference>
<comment type="caution">
    <text evidence="2">The sequence shown here is derived from an EMBL/GenBank/DDBJ whole genome shotgun (WGS) entry which is preliminary data.</text>
</comment>
<dbReference type="SUPFAM" id="SSF52047">
    <property type="entry name" value="RNI-like"/>
    <property type="match status" value="1"/>
</dbReference>
<dbReference type="Gene3D" id="3.80.10.10">
    <property type="entry name" value="Ribonuclease Inhibitor"/>
    <property type="match status" value="1"/>
</dbReference>
<feature type="coiled-coil region" evidence="1">
    <location>
        <begin position="46"/>
        <end position="87"/>
    </location>
</feature>
<accession>A0AAW0E6H2</accession>
<evidence type="ECO:0000313" key="2">
    <source>
        <dbReference type="EMBL" id="KAK7060873.1"/>
    </source>
</evidence>
<protein>
    <recommendedName>
        <fullName evidence="4">F-box domain-containing protein</fullName>
    </recommendedName>
</protein>
<sequence>MSSSESGQLLCRKCRTPFFDNLPQLHHPGVDIESLRSNRLPSQAEEAQLAALLEVETKELERLEEDITRIRLTLEDLERRRDALRKTVQRRQSWISPIRRFPVELLGEIFSYACLGVRPDEYSLDISTTIDPKNVLECPFVDCYECETTSDNEITFKPTLATTCRLSHVCHWWRDIIIASPCLWSSLRLDVSRMGEKQENLVQLYLSRSERHPLRIYLHEHPQFAWSGYHRIENTLGDTGFRVFCSVIAELYRCREFYYAIDTEGLLDDMEVMLWDRFTSKGLPLLQIFGEAIQDVWDEDNKFWDLVKASPNLTEMTAQTLKESWEYPRTLQILNVKDQDDSRLLCRTLSRLPNLKSLHLHNFFPLMATPPLPCSTNIHDFTITTETRLSALDVLFSFLTSPSLSSITISTCQRFFATGFDHTTNSKNLNVISYKDDQLAALHALIARSGCSLSSLTLHVEPFSGTEIISLLESQPSLIELELEIRQTPLSTCFVDLCTKMSQPASPLSPRLRRLTIRQTSYIDQHEYGINDVLNHATHLLDMLESRKTWVESTGGGIKDVSVEFDRANTSDAATGGRRHELPLPLTKRVQALDAVGVRSQYNSMSSPESASLLCRKCHTPFFDDIPHHPDVDNECLRSNRLPSEAEAAQLRAILEVEAKDLDRLDDDIRHVRLALEHLERRRDALRQRFSDDRAGSPPFADFLSR</sequence>
<reference evidence="2 3" key="1">
    <citation type="submission" date="2024-01" db="EMBL/GenBank/DDBJ databases">
        <title>A draft genome for a cacao thread blight-causing isolate of Paramarasmius palmivorus.</title>
        <authorList>
            <person name="Baruah I.K."/>
            <person name="Bukari Y."/>
            <person name="Amoako-Attah I."/>
            <person name="Meinhardt L.W."/>
            <person name="Bailey B.A."/>
            <person name="Cohen S.P."/>
        </authorList>
    </citation>
    <scope>NUCLEOTIDE SEQUENCE [LARGE SCALE GENOMIC DNA]</scope>
    <source>
        <strain evidence="2 3">GH-12</strain>
    </source>
</reference>
<dbReference type="InterPro" id="IPR032675">
    <property type="entry name" value="LRR_dom_sf"/>
</dbReference>
<keyword evidence="1" id="KW-0175">Coiled coil</keyword>
<evidence type="ECO:0008006" key="4">
    <source>
        <dbReference type="Google" id="ProtNLM"/>
    </source>
</evidence>
<gene>
    <name evidence="2" type="ORF">VNI00_000606</name>
</gene>
<proteinExistence type="predicted"/>
<feature type="coiled-coil region" evidence="1">
    <location>
        <begin position="662"/>
        <end position="689"/>
    </location>
</feature>
<name>A0AAW0E6H2_9AGAR</name>
<evidence type="ECO:0000256" key="1">
    <source>
        <dbReference type="SAM" id="Coils"/>
    </source>
</evidence>
<organism evidence="2 3">
    <name type="scientific">Paramarasmius palmivorus</name>
    <dbReference type="NCBI Taxonomy" id="297713"/>
    <lineage>
        <taxon>Eukaryota</taxon>
        <taxon>Fungi</taxon>
        <taxon>Dikarya</taxon>
        <taxon>Basidiomycota</taxon>
        <taxon>Agaricomycotina</taxon>
        <taxon>Agaricomycetes</taxon>
        <taxon>Agaricomycetidae</taxon>
        <taxon>Agaricales</taxon>
        <taxon>Marasmiineae</taxon>
        <taxon>Marasmiaceae</taxon>
        <taxon>Paramarasmius</taxon>
    </lineage>
</organism>